<dbReference type="Pfam" id="PF00001">
    <property type="entry name" value="7tm_1"/>
    <property type="match status" value="1"/>
</dbReference>
<feature type="non-terminal residue" evidence="11">
    <location>
        <position position="288"/>
    </location>
</feature>
<organism evidence="11 12">
    <name type="scientific">Lymnaea stagnalis</name>
    <name type="common">Great pond snail</name>
    <name type="synonym">Helix stagnalis</name>
    <dbReference type="NCBI Taxonomy" id="6523"/>
    <lineage>
        <taxon>Eukaryota</taxon>
        <taxon>Metazoa</taxon>
        <taxon>Spiralia</taxon>
        <taxon>Lophotrochozoa</taxon>
        <taxon>Mollusca</taxon>
        <taxon>Gastropoda</taxon>
        <taxon>Heterobranchia</taxon>
        <taxon>Euthyneura</taxon>
        <taxon>Panpulmonata</taxon>
        <taxon>Hygrophila</taxon>
        <taxon>Lymnaeoidea</taxon>
        <taxon>Lymnaeidae</taxon>
        <taxon>Lymnaea</taxon>
    </lineage>
</organism>
<dbReference type="PRINTS" id="PR00237">
    <property type="entry name" value="GPCRRHODOPSN"/>
</dbReference>
<proteinExistence type="inferred from homology"/>
<dbReference type="GO" id="GO:0004930">
    <property type="term" value="F:G protein-coupled receptor activity"/>
    <property type="evidence" value="ECO:0007669"/>
    <property type="project" value="UniProtKB-KW"/>
</dbReference>
<dbReference type="PROSITE" id="PS50262">
    <property type="entry name" value="G_PROTEIN_RECEP_F1_2"/>
    <property type="match status" value="1"/>
</dbReference>
<evidence type="ECO:0000256" key="8">
    <source>
        <dbReference type="RuleBase" id="RU000688"/>
    </source>
</evidence>
<evidence type="ECO:0000256" key="5">
    <source>
        <dbReference type="ARBA" id="ARBA00023136"/>
    </source>
</evidence>
<evidence type="ECO:0000313" key="12">
    <source>
        <dbReference type="Proteomes" id="UP001497497"/>
    </source>
</evidence>
<reference evidence="11 12" key="1">
    <citation type="submission" date="2024-04" db="EMBL/GenBank/DDBJ databases">
        <authorList>
            <consortium name="Genoscope - CEA"/>
            <person name="William W."/>
        </authorList>
    </citation>
    <scope>NUCLEOTIDE SEQUENCE [LARGE SCALE GENOMIC DNA]</scope>
</reference>
<accession>A0AAV2I5H6</accession>
<dbReference type="PANTHER" id="PTHR24243">
    <property type="entry name" value="G-PROTEIN COUPLED RECEPTOR"/>
    <property type="match status" value="1"/>
</dbReference>
<keyword evidence="6 8" id="KW-0675">Receptor</keyword>
<sequence length="288" mass="33090">VYSYYHLLSHLSNQYLALIDIINVTLALPALLYLTIYNHTDNFNETCIFLSYVALWTATLSGDVLILIAVDRYLKLCLLRRTGLGEPLIKKLFALIILVTSGMYVPIRWIFGKDTVYMFSYNVRITYCYIRTESKLGSLVMPFFTLTSSTTAATMTLFVVLYFQIIRKLRELSGKNEKLKSGREDDTRGRSQREAMHKSSVVFIVITAVFFFSYVLYYSTVIVSVMDPLVEGSLGPSTKAIFDLAKFGPLINHVTNPFIYGYSSARFRNEVVKIITFKAFDRDFFKRR</sequence>
<dbReference type="GO" id="GO:0016020">
    <property type="term" value="C:membrane"/>
    <property type="evidence" value="ECO:0007669"/>
    <property type="project" value="UniProtKB-SubCell"/>
</dbReference>
<feature type="transmembrane region" description="Helical" evidence="9">
    <location>
        <begin position="200"/>
        <end position="219"/>
    </location>
</feature>
<evidence type="ECO:0000256" key="4">
    <source>
        <dbReference type="ARBA" id="ARBA00023040"/>
    </source>
</evidence>
<feature type="non-terminal residue" evidence="11">
    <location>
        <position position="1"/>
    </location>
</feature>
<gene>
    <name evidence="11" type="ORF">GSLYS_00014960001</name>
</gene>
<dbReference type="AlphaFoldDB" id="A0AAV2I5H6"/>
<dbReference type="InterPro" id="IPR000276">
    <property type="entry name" value="GPCR_Rhodpsn"/>
</dbReference>
<name>A0AAV2I5H6_LYMST</name>
<keyword evidence="7 8" id="KW-0807">Transducer</keyword>
<comment type="caution">
    <text evidence="11">The sequence shown here is derived from an EMBL/GenBank/DDBJ whole genome shotgun (WGS) entry which is preliminary data.</text>
</comment>
<feature type="domain" description="G-protein coupled receptors family 1 profile" evidence="10">
    <location>
        <begin position="1"/>
        <end position="260"/>
    </location>
</feature>
<feature type="transmembrane region" description="Helical" evidence="9">
    <location>
        <begin position="139"/>
        <end position="163"/>
    </location>
</feature>
<feature type="transmembrane region" description="Helical" evidence="9">
    <location>
        <begin position="48"/>
        <end position="71"/>
    </location>
</feature>
<dbReference type="Proteomes" id="UP001497497">
    <property type="component" value="Unassembled WGS sequence"/>
</dbReference>
<keyword evidence="12" id="KW-1185">Reference proteome</keyword>
<dbReference type="CDD" id="cd00637">
    <property type="entry name" value="7tm_classA_rhodopsin-like"/>
    <property type="match status" value="1"/>
</dbReference>
<feature type="transmembrane region" description="Helical" evidence="9">
    <location>
        <begin position="92"/>
        <end position="111"/>
    </location>
</feature>
<comment type="similarity">
    <text evidence="8">Belongs to the G-protein coupled receptor 1 family.</text>
</comment>
<evidence type="ECO:0000256" key="6">
    <source>
        <dbReference type="ARBA" id="ARBA00023170"/>
    </source>
</evidence>
<keyword evidence="5 9" id="KW-0472">Membrane</keyword>
<evidence type="ECO:0000256" key="7">
    <source>
        <dbReference type="ARBA" id="ARBA00023224"/>
    </source>
</evidence>
<evidence type="ECO:0000256" key="9">
    <source>
        <dbReference type="SAM" id="Phobius"/>
    </source>
</evidence>
<dbReference type="Gene3D" id="1.20.1070.10">
    <property type="entry name" value="Rhodopsin 7-helix transmembrane proteins"/>
    <property type="match status" value="1"/>
</dbReference>
<keyword evidence="4 8" id="KW-0297">G-protein coupled receptor</keyword>
<dbReference type="InterPro" id="IPR017452">
    <property type="entry name" value="GPCR_Rhodpsn_7TM"/>
</dbReference>
<dbReference type="SUPFAM" id="SSF81321">
    <property type="entry name" value="Family A G protein-coupled receptor-like"/>
    <property type="match status" value="1"/>
</dbReference>
<comment type="subcellular location">
    <subcellularLocation>
        <location evidence="1">Membrane</location>
        <topology evidence="1">Multi-pass membrane protein</topology>
    </subcellularLocation>
</comment>
<keyword evidence="3 9" id="KW-1133">Transmembrane helix</keyword>
<evidence type="ECO:0000256" key="1">
    <source>
        <dbReference type="ARBA" id="ARBA00004141"/>
    </source>
</evidence>
<dbReference type="PROSITE" id="PS00237">
    <property type="entry name" value="G_PROTEIN_RECEP_F1_1"/>
    <property type="match status" value="1"/>
</dbReference>
<evidence type="ECO:0000259" key="10">
    <source>
        <dbReference type="PROSITE" id="PS50262"/>
    </source>
</evidence>
<protein>
    <recommendedName>
        <fullName evidence="10">G-protein coupled receptors family 1 profile domain-containing protein</fullName>
    </recommendedName>
</protein>
<keyword evidence="2 8" id="KW-0812">Transmembrane</keyword>
<evidence type="ECO:0000256" key="2">
    <source>
        <dbReference type="ARBA" id="ARBA00022692"/>
    </source>
</evidence>
<feature type="transmembrane region" description="Helical" evidence="9">
    <location>
        <begin position="15"/>
        <end position="36"/>
    </location>
</feature>
<evidence type="ECO:0000313" key="11">
    <source>
        <dbReference type="EMBL" id="CAL1541354.1"/>
    </source>
</evidence>
<dbReference type="EMBL" id="CAXITT010000427">
    <property type="protein sequence ID" value="CAL1541354.1"/>
    <property type="molecule type" value="Genomic_DNA"/>
</dbReference>
<evidence type="ECO:0000256" key="3">
    <source>
        <dbReference type="ARBA" id="ARBA00022989"/>
    </source>
</evidence>
<dbReference type="PANTHER" id="PTHR24243:SF208">
    <property type="entry name" value="PYROKININ-1 RECEPTOR"/>
    <property type="match status" value="1"/>
</dbReference>